<comment type="caution">
    <text evidence="1">The sequence shown here is derived from an EMBL/GenBank/DDBJ whole genome shotgun (WGS) entry which is preliminary data.</text>
</comment>
<proteinExistence type="predicted"/>
<dbReference type="AlphaFoldDB" id="A0AAV4V7V9"/>
<dbReference type="Proteomes" id="UP001054837">
    <property type="component" value="Unassembled WGS sequence"/>
</dbReference>
<organism evidence="1 2">
    <name type="scientific">Caerostris darwini</name>
    <dbReference type="NCBI Taxonomy" id="1538125"/>
    <lineage>
        <taxon>Eukaryota</taxon>
        <taxon>Metazoa</taxon>
        <taxon>Ecdysozoa</taxon>
        <taxon>Arthropoda</taxon>
        <taxon>Chelicerata</taxon>
        <taxon>Arachnida</taxon>
        <taxon>Araneae</taxon>
        <taxon>Araneomorphae</taxon>
        <taxon>Entelegynae</taxon>
        <taxon>Araneoidea</taxon>
        <taxon>Araneidae</taxon>
        <taxon>Caerostris</taxon>
    </lineage>
</organism>
<protein>
    <submittedName>
        <fullName evidence="1">Uncharacterized protein</fullName>
    </submittedName>
</protein>
<keyword evidence="2" id="KW-1185">Reference proteome</keyword>
<accession>A0AAV4V7V9</accession>
<sequence length="145" mass="16286">MSFLVNRSHQENFFLNASFRYFKRLLLTPLPKCTPFGKEVSYFSDEINQKKVGGLIERELSVSVSGVGACLREVLSGVVSGLERSEPRLIRIIFAHGGSFYRGLTKKYVLPGQPKSLGEFLSQRKLPVLQTPPSHTAAQVHFVFQ</sequence>
<evidence type="ECO:0000313" key="2">
    <source>
        <dbReference type="Proteomes" id="UP001054837"/>
    </source>
</evidence>
<reference evidence="1 2" key="1">
    <citation type="submission" date="2021-06" db="EMBL/GenBank/DDBJ databases">
        <title>Caerostris darwini draft genome.</title>
        <authorList>
            <person name="Kono N."/>
            <person name="Arakawa K."/>
        </authorList>
    </citation>
    <scope>NUCLEOTIDE SEQUENCE [LARGE SCALE GENOMIC DNA]</scope>
</reference>
<gene>
    <name evidence="1" type="ORF">CDAR_551511</name>
</gene>
<evidence type="ECO:0000313" key="1">
    <source>
        <dbReference type="EMBL" id="GIY65625.1"/>
    </source>
</evidence>
<name>A0AAV4V7V9_9ARAC</name>
<dbReference type="EMBL" id="BPLQ01012459">
    <property type="protein sequence ID" value="GIY65625.1"/>
    <property type="molecule type" value="Genomic_DNA"/>
</dbReference>